<evidence type="ECO:0000256" key="1">
    <source>
        <dbReference type="SAM" id="MobiDB-lite"/>
    </source>
</evidence>
<proteinExistence type="predicted"/>
<dbReference type="AlphaFoldDB" id="A0A5B7FW27"/>
<reference evidence="2 3" key="1">
    <citation type="submission" date="2019-05" db="EMBL/GenBank/DDBJ databases">
        <title>Another draft genome of Portunus trituberculatus and its Hox gene families provides insights of decapod evolution.</title>
        <authorList>
            <person name="Jeong J.-H."/>
            <person name="Song I."/>
            <person name="Kim S."/>
            <person name="Choi T."/>
            <person name="Kim D."/>
            <person name="Ryu S."/>
            <person name="Kim W."/>
        </authorList>
    </citation>
    <scope>NUCLEOTIDE SEQUENCE [LARGE SCALE GENOMIC DNA]</scope>
    <source>
        <tissue evidence="2">Muscle</tissue>
    </source>
</reference>
<gene>
    <name evidence="2" type="ORF">E2C01_045552</name>
</gene>
<dbReference type="EMBL" id="VSRR010010355">
    <property type="protein sequence ID" value="MPC51701.1"/>
    <property type="molecule type" value="Genomic_DNA"/>
</dbReference>
<sequence length="93" mass="10395">MKEARTGHRQVLEVVVDGGEGEEGFSLGRGDDDVRGGGRGQRHHLGERQFQGGRHPRHGRHPPWVPFPCKGCPGRIVTKYVAQLMMFSQEVNH</sequence>
<dbReference type="Proteomes" id="UP000324222">
    <property type="component" value="Unassembled WGS sequence"/>
</dbReference>
<evidence type="ECO:0000313" key="3">
    <source>
        <dbReference type="Proteomes" id="UP000324222"/>
    </source>
</evidence>
<organism evidence="2 3">
    <name type="scientific">Portunus trituberculatus</name>
    <name type="common">Swimming crab</name>
    <name type="synonym">Neptunus trituberculatus</name>
    <dbReference type="NCBI Taxonomy" id="210409"/>
    <lineage>
        <taxon>Eukaryota</taxon>
        <taxon>Metazoa</taxon>
        <taxon>Ecdysozoa</taxon>
        <taxon>Arthropoda</taxon>
        <taxon>Crustacea</taxon>
        <taxon>Multicrustacea</taxon>
        <taxon>Malacostraca</taxon>
        <taxon>Eumalacostraca</taxon>
        <taxon>Eucarida</taxon>
        <taxon>Decapoda</taxon>
        <taxon>Pleocyemata</taxon>
        <taxon>Brachyura</taxon>
        <taxon>Eubrachyura</taxon>
        <taxon>Portunoidea</taxon>
        <taxon>Portunidae</taxon>
        <taxon>Portuninae</taxon>
        <taxon>Portunus</taxon>
    </lineage>
</organism>
<name>A0A5B7FW27_PORTR</name>
<keyword evidence="3" id="KW-1185">Reference proteome</keyword>
<feature type="region of interest" description="Disordered" evidence="1">
    <location>
        <begin position="15"/>
        <end position="68"/>
    </location>
</feature>
<evidence type="ECO:0000313" key="2">
    <source>
        <dbReference type="EMBL" id="MPC51701.1"/>
    </source>
</evidence>
<protein>
    <submittedName>
        <fullName evidence="2">Uncharacterized protein</fullName>
    </submittedName>
</protein>
<accession>A0A5B7FW27</accession>
<comment type="caution">
    <text evidence="2">The sequence shown here is derived from an EMBL/GenBank/DDBJ whole genome shotgun (WGS) entry which is preliminary data.</text>
</comment>